<proteinExistence type="predicted"/>
<reference evidence="1 2" key="1">
    <citation type="submission" date="2023-09" db="EMBL/GenBank/DDBJ databases">
        <title>Nesidiocoris tenuis whole genome shotgun sequence.</title>
        <authorList>
            <person name="Shibata T."/>
            <person name="Shimoda M."/>
            <person name="Kobayashi T."/>
            <person name="Uehara T."/>
        </authorList>
    </citation>
    <scope>NUCLEOTIDE SEQUENCE [LARGE SCALE GENOMIC DNA]</scope>
    <source>
        <strain evidence="1 2">Japan</strain>
    </source>
</reference>
<dbReference type="EMBL" id="AP028913">
    <property type="protein sequence ID" value="BES94200.1"/>
    <property type="molecule type" value="Genomic_DNA"/>
</dbReference>
<gene>
    <name evidence="1" type="ORF">NTJ_07009</name>
</gene>
<protein>
    <submittedName>
        <fullName evidence="1">Uncharacterized protein</fullName>
    </submittedName>
</protein>
<name>A0ABN7ATE2_9HEMI</name>
<dbReference type="Proteomes" id="UP001307889">
    <property type="component" value="Chromosome 5"/>
</dbReference>
<organism evidence="1 2">
    <name type="scientific">Nesidiocoris tenuis</name>
    <dbReference type="NCBI Taxonomy" id="355587"/>
    <lineage>
        <taxon>Eukaryota</taxon>
        <taxon>Metazoa</taxon>
        <taxon>Ecdysozoa</taxon>
        <taxon>Arthropoda</taxon>
        <taxon>Hexapoda</taxon>
        <taxon>Insecta</taxon>
        <taxon>Pterygota</taxon>
        <taxon>Neoptera</taxon>
        <taxon>Paraneoptera</taxon>
        <taxon>Hemiptera</taxon>
        <taxon>Heteroptera</taxon>
        <taxon>Panheteroptera</taxon>
        <taxon>Cimicomorpha</taxon>
        <taxon>Miridae</taxon>
        <taxon>Dicyphina</taxon>
        <taxon>Nesidiocoris</taxon>
    </lineage>
</organism>
<keyword evidence="2" id="KW-1185">Reference proteome</keyword>
<evidence type="ECO:0000313" key="1">
    <source>
        <dbReference type="EMBL" id="BES94200.1"/>
    </source>
</evidence>
<accession>A0ABN7ATE2</accession>
<sequence length="78" mass="8680">MPFSSRVYQRCEWLGEENVSNRDDSLEKGLLCGLLEPKTLERTAAQEAGKASCRASLLLRTRTSSTIQEFFLPGLAVC</sequence>
<evidence type="ECO:0000313" key="2">
    <source>
        <dbReference type="Proteomes" id="UP001307889"/>
    </source>
</evidence>